<dbReference type="InterPro" id="IPR054485">
    <property type="entry name" value="FlK-like_dom"/>
</dbReference>
<sequence>MLTDNIFVGLSTTYEKVITPADSYLTKSITIDHIMSTPALLATIIEVSWNMLKQLIPDGYITVVRNFNFNHLNPTLVGEKIKIKITVEKIDNNRIYMTFLGTDYIGEFCNGNFEKAIVRSDKLLESAYKRVRM</sequence>
<evidence type="ECO:0000313" key="2">
    <source>
        <dbReference type="EMBL" id="NYB72559.1"/>
    </source>
</evidence>
<protein>
    <recommendedName>
        <fullName evidence="1">Fluoroacetyl-CoA-specific thioesterase-like domain-containing protein</fullName>
    </recommendedName>
</protein>
<comment type="caution">
    <text evidence="2">The sequence shown here is derived from an EMBL/GenBank/DDBJ whole genome shotgun (WGS) entry which is preliminary data.</text>
</comment>
<evidence type="ECO:0000259" key="1">
    <source>
        <dbReference type="Pfam" id="PF22636"/>
    </source>
</evidence>
<dbReference type="InterPro" id="IPR029069">
    <property type="entry name" value="HotDog_dom_sf"/>
</dbReference>
<name>A0A974BG98_SEDHY</name>
<dbReference type="InterPro" id="IPR025540">
    <property type="entry name" value="FlK"/>
</dbReference>
<feature type="domain" description="Fluoroacetyl-CoA-specific thioesterase-like" evidence="1">
    <location>
        <begin position="29"/>
        <end position="120"/>
    </location>
</feature>
<reference evidence="2" key="1">
    <citation type="submission" date="2020-07" db="EMBL/GenBank/DDBJ databases">
        <title>Genomic analysis of a strain of Sedimentibacter Hydroxybenzoicus DSM7310.</title>
        <authorList>
            <person name="Ma S."/>
        </authorList>
    </citation>
    <scope>NUCLEOTIDE SEQUENCE</scope>
    <source>
        <strain evidence="2">DSM 7310</strain>
    </source>
</reference>
<dbReference type="Proteomes" id="UP000611629">
    <property type="component" value="Unassembled WGS sequence"/>
</dbReference>
<keyword evidence="3" id="KW-1185">Reference proteome</keyword>
<dbReference type="Gene3D" id="3.10.129.10">
    <property type="entry name" value="Hotdog Thioesterase"/>
    <property type="match status" value="1"/>
</dbReference>
<dbReference type="AlphaFoldDB" id="A0A974BG98"/>
<organism evidence="2 3">
    <name type="scientific">Sedimentibacter hydroxybenzoicus DSM 7310</name>
    <dbReference type="NCBI Taxonomy" id="1123245"/>
    <lineage>
        <taxon>Bacteria</taxon>
        <taxon>Bacillati</taxon>
        <taxon>Bacillota</taxon>
        <taxon>Tissierellia</taxon>
        <taxon>Sedimentibacter</taxon>
    </lineage>
</organism>
<dbReference type="EMBL" id="JACBNQ010000001">
    <property type="protein sequence ID" value="NYB72559.1"/>
    <property type="molecule type" value="Genomic_DNA"/>
</dbReference>
<dbReference type="PANTHER" id="PTHR36934">
    <property type="entry name" value="BLR0278 PROTEIN"/>
    <property type="match status" value="1"/>
</dbReference>
<dbReference type="Pfam" id="PF22636">
    <property type="entry name" value="FlK"/>
    <property type="match status" value="1"/>
</dbReference>
<dbReference type="SUPFAM" id="SSF54637">
    <property type="entry name" value="Thioesterase/thiol ester dehydrase-isomerase"/>
    <property type="match status" value="1"/>
</dbReference>
<dbReference type="PANTHER" id="PTHR36934:SF1">
    <property type="entry name" value="THIOESTERASE DOMAIN-CONTAINING PROTEIN"/>
    <property type="match status" value="1"/>
</dbReference>
<dbReference type="RefSeq" id="WP_179236248.1">
    <property type="nucleotide sequence ID" value="NZ_JACBNQ010000001.1"/>
</dbReference>
<accession>A0A974BG98</accession>
<evidence type="ECO:0000313" key="3">
    <source>
        <dbReference type="Proteomes" id="UP000611629"/>
    </source>
</evidence>
<proteinExistence type="predicted"/>
<gene>
    <name evidence="2" type="ORF">HZF24_00230</name>
</gene>